<dbReference type="InterPro" id="IPR008984">
    <property type="entry name" value="SMAD_FHA_dom_sf"/>
</dbReference>
<keyword evidence="2" id="KW-0472">Membrane</keyword>
<dbReference type="SMART" id="SM00240">
    <property type="entry name" value="FHA"/>
    <property type="match status" value="1"/>
</dbReference>
<keyword evidence="2" id="KW-0812">Transmembrane</keyword>
<dbReference type="AlphaFoldDB" id="A0A4Q5MYH4"/>
<feature type="transmembrane region" description="Helical" evidence="2">
    <location>
        <begin position="211"/>
        <end position="236"/>
    </location>
</feature>
<keyword evidence="5" id="KW-1185">Reference proteome</keyword>
<feature type="transmembrane region" description="Helical" evidence="2">
    <location>
        <begin position="163"/>
        <end position="185"/>
    </location>
</feature>
<dbReference type="InterPro" id="IPR000253">
    <property type="entry name" value="FHA_dom"/>
</dbReference>
<proteinExistence type="predicted"/>
<keyword evidence="2" id="KW-1133">Transmembrane helix</keyword>
<dbReference type="Proteomes" id="UP000293764">
    <property type="component" value="Unassembled WGS sequence"/>
</dbReference>
<protein>
    <submittedName>
        <fullName evidence="4">FHA domain-containing protein</fullName>
    </submittedName>
</protein>
<evidence type="ECO:0000256" key="1">
    <source>
        <dbReference type="ARBA" id="ARBA00022553"/>
    </source>
</evidence>
<feature type="domain" description="FHA" evidence="3">
    <location>
        <begin position="24"/>
        <end position="73"/>
    </location>
</feature>
<dbReference type="SUPFAM" id="SSF49879">
    <property type="entry name" value="SMAD/FHA domain"/>
    <property type="match status" value="1"/>
</dbReference>
<dbReference type="Pfam" id="PF00498">
    <property type="entry name" value="FHA"/>
    <property type="match status" value="1"/>
</dbReference>
<evidence type="ECO:0000256" key="2">
    <source>
        <dbReference type="SAM" id="Phobius"/>
    </source>
</evidence>
<evidence type="ECO:0000313" key="4">
    <source>
        <dbReference type="EMBL" id="RYV49963.1"/>
    </source>
</evidence>
<sequence>MGRFEVLEPSGLRPQSRTITSGQVVLGRSPGVDWLLDEPTVSPHHAVVRHYADHDEIEDLGSTAGTQVNGQPLSGSRTLRPGDVVQLAAVHLRYLGEHGPTEATSGPTAVTAPSAPSFTVGGQRGQTISNVGHDQDNQYLQQVIVYREQGLQHVASMSRAARILILFGSGLSGLGIVTFIGSLVVDGARSTQVDLTDPDAFAEAARLSELYGIPVFAIGFGTALIGAALFLTGMLVQLSAATQSRRINRDYPLPPMPID</sequence>
<name>A0A4Q5MYH4_9MICO</name>
<dbReference type="Gene3D" id="2.60.200.20">
    <property type="match status" value="1"/>
</dbReference>
<accession>A0A4Q5MYH4</accession>
<dbReference type="EMBL" id="SDWW01000046">
    <property type="protein sequence ID" value="RYV49963.1"/>
    <property type="molecule type" value="Genomic_DNA"/>
</dbReference>
<dbReference type="CDD" id="cd00060">
    <property type="entry name" value="FHA"/>
    <property type="match status" value="1"/>
</dbReference>
<organism evidence="4 5">
    <name type="scientific">Pengzhenrongella frigida</name>
    <dbReference type="NCBI Taxonomy" id="1259133"/>
    <lineage>
        <taxon>Bacteria</taxon>
        <taxon>Bacillati</taxon>
        <taxon>Actinomycetota</taxon>
        <taxon>Actinomycetes</taxon>
        <taxon>Micrococcales</taxon>
        <taxon>Pengzhenrongella</taxon>
    </lineage>
</organism>
<keyword evidence="1" id="KW-0597">Phosphoprotein</keyword>
<evidence type="ECO:0000259" key="3">
    <source>
        <dbReference type="PROSITE" id="PS50006"/>
    </source>
</evidence>
<evidence type="ECO:0000313" key="5">
    <source>
        <dbReference type="Proteomes" id="UP000293764"/>
    </source>
</evidence>
<dbReference type="RefSeq" id="WP_130103725.1">
    <property type="nucleotide sequence ID" value="NZ_SDWW01000046.1"/>
</dbReference>
<reference evidence="4 5" key="1">
    <citation type="submission" date="2019-01" db="EMBL/GenBank/DDBJ databases">
        <title>Novel species of Cellulomonas.</title>
        <authorList>
            <person name="Liu Q."/>
            <person name="Xin Y.-H."/>
        </authorList>
    </citation>
    <scope>NUCLEOTIDE SEQUENCE [LARGE SCALE GENOMIC DNA]</scope>
    <source>
        <strain evidence="4 5">HLT2-17</strain>
    </source>
</reference>
<comment type="caution">
    <text evidence="4">The sequence shown here is derived from an EMBL/GenBank/DDBJ whole genome shotgun (WGS) entry which is preliminary data.</text>
</comment>
<dbReference type="OrthoDB" id="151099at2"/>
<dbReference type="PROSITE" id="PS50006">
    <property type="entry name" value="FHA_DOMAIN"/>
    <property type="match status" value="1"/>
</dbReference>
<gene>
    <name evidence="4" type="ORF">EUA98_16145</name>
</gene>